<gene>
    <name evidence="1" type="ORF">WNY58_06260</name>
</gene>
<comment type="caution">
    <text evidence="1">The sequence shown here is derived from an EMBL/GenBank/DDBJ whole genome shotgun (WGS) entry which is preliminary data.</text>
</comment>
<dbReference type="Pfam" id="PF06945">
    <property type="entry name" value="DUF1289"/>
    <property type="match status" value="1"/>
</dbReference>
<dbReference type="RefSeq" id="WP_342854041.1">
    <property type="nucleotide sequence ID" value="NZ_JBBMRA010000004.1"/>
</dbReference>
<reference evidence="1 2" key="1">
    <citation type="submission" date="2024-03" db="EMBL/GenBank/DDBJ databases">
        <title>Community enrichment and isolation of bacterial strains for fucoidan degradation.</title>
        <authorList>
            <person name="Sichert A."/>
        </authorList>
    </citation>
    <scope>NUCLEOTIDE SEQUENCE [LARGE SCALE GENOMIC DNA]</scope>
    <source>
        <strain evidence="1 2">AS76</strain>
    </source>
</reference>
<evidence type="ECO:0000313" key="1">
    <source>
        <dbReference type="EMBL" id="MEM5535991.1"/>
    </source>
</evidence>
<accession>A0ABU9TQJ4</accession>
<dbReference type="Proteomes" id="UP001449225">
    <property type="component" value="Unassembled WGS sequence"/>
</dbReference>
<name>A0ABU9TQJ4_9GAMM</name>
<keyword evidence="2" id="KW-1185">Reference proteome</keyword>
<dbReference type="EMBL" id="JBBMRA010000004">
    <property type="protein sequence ID" value="MEM5535991.1"/>
    <property type="molecule type" value="Genomic_DNA"/>
</dbReference>
<protein>
    <submittedName>
        <fullName evidence="1">DUF1289 domain-containing protein</fullName>
    </submittedName>
</protein>
<dbReference type="InterPro" id="IPR010710">
    <property type="entry name" value="DUF1289"/>
</dbReference>
<proteinExistence type="predicted"/>
<organism evidence="1 2">
    <name type="scientific">Neptuniibacter pectenicola</name>
    <dbReference type="NCBI Taxonomy" id="1806669"/>
    <lineage>
        <taxon>Bacteria</taxon>
        <taxon>Pseudomonadati</taxon>
        <taxon>Pseudomonadota</taxon>
        <taxon>Gammaproteobacteria</taxon>
        <taxon>Oceanospirillales</taxon>
        <taxon>Oceanospirillaceae</taxon>
        <taxon>Neptuniibacter</taxon>
    </lineage>
</organism>
<sequence>MPKTPSGVTHQRSRSPCVRNCCLDDNDICMGCYRSIQEIMQWTAMSDDERSVIILRTQTRKGLAEKKLADVLNSRRS</sequence>
<dbReference type="PANTHER" id="PTHR35175:SF2">
    <property type="entry name" value="DUF1289 DOMAIN-CONTAINING PROTEIN"/>
    <property type="match status" value="1"/>
</dbReference>
<dbReference type="PANTHER" id="PTHR35175">
    <property type="entry name" value="DUF1289 DOMAIN-CONTAINING PROTEIN"/>
    <property type="match status" value="1"/>
</dbReference>
<evidence type="ECO:0000313" key="2">
    <source>
        <dbReference type="Proteomes" id="UP001449225"/>
    </source>
</evidence>